<feature type="coiled-coil region" evidence="1">
    <location>
        <begin position="32"/>
        <end position="84"/>
    </location>
</feature>
<keyword evidence="3" id="KW-1133">Transmembrane helix</keyword>
<dbReference type="AlphaFoldDB" id="A0A6S6RXU6"/>
<keyword evidence="1" id="KW-0175">Coiled coil</keyword>
<evidence type="ECO:0000256" key="1">
    <source>
        <dbReference type="SAM" id="Coils"/>
    </source>
</evidence>
<evidence type="ECO:0000256" key="2">
    <source>
        <dbReference type="SAM" id="MobiDB-lite"/>
    </source>
</evidence>
<dbReference type="EMBL" id="CACVAU010000002">
    <property type="protein sequence ID" value="CAA6800891.1"/>
    <property type="molecule type" value="Genomic_DNA"/>
</dbReference>
<name>A0A6S6RXU6_9BACT</name>
<organism evidence="4">
    <name type="scientific">uncultured Sulfurovum sp</name>
    <dbReference type="NCBI Taxonomy" id="269237"/>
    <lineage>
        <taxon>Bacteria</taxon>
        <taxon>Pseudomonadati</taxon>
        <taxon>Campylobacterota</taxon>
        <taxon>Epsilonproteobacteria</taxon>
        <taxon>Campylobacterales</taxon>
        <taxon>Sulfurovaceae</taxon>
        <taxon>Sulfurovum</taxon>
        <taxon>environmental samples</taxon>
    </lineage>
</organism>
<keyword evidence="3" id="KW-0812">Transmembrane</keyword>
<feature type="transmembrane region" description="Helical" evidence="3">
    <location>
        <begin position="6"/>
        <end position="26"/>
    </location>
</feature>
<keyword evidence="3" id="KW-0472">Membrane</keyword>
<gene>
    <name evidence="4" type="ORF">HELGO_WM10151</name>
</gene>
<reference evidence="4" key="1">
    <citation type="submission" date="2020-01" db="EMBL/GenBank/DDBJ databases">
        <authorList>
            <person name="Meier V. D."/>
            <person name="Meier V D."/>
        </authorList>
    </citation>
    <scope>NUCLEOTIDE SEQUENCE</scope>
    <source>
        <strain evidence="4">HLG_WM_MAG_05</strain>
    </source>
</reference>
<proteinExistence type="predicted"/>
<feature type="region of interest" description="Disordered" evidence="2">
    <location>
        <begin position="140"/>
        <end position="160"/>
    </location>
</feature>
<evidence type="ECO:0000313" key="4">
    <source>
        <dbReference type="EMBL" id="CAA6800891.1"/>
    </source>
</evidence>
<sequence length="160" mass="17974">MNFEFTAETILLIIGGILLGGLLSYIKSYLTLRKHKKELKEYKDHLDRQMKITNAGNNSLVAELDKVKQDNENLRISVQTLNQKPGRAELRLLNIYDTALRKMMSQAPGFSTAWENSLQEAERDYEANETGLKSIVSKVFGSGGTSTTTDGTPIQQIEHK</sequence>
<protein>
    <submittedName>
        <fullName evidence="4">Uncharacterized protein</fullName>
    </submittedName>
</protein>
<evidence type="ECO:0000256" key="3">
    <source>
        <dbReference type="SAM" id="Phobius"/>
    </source>
</evidence>
<accession>A0A6S6RXU6</accession>